<keyword evidence="5 11" id="KW-0812">Transmembrane</keyword>
<feature type="domain" description="Sulfatase N-terminal" evidence="12">
    <location>
        <begin position="273"/>
        <end position="560"/>
    </location>
</feature>
<dbReference type="InterPro" id="IPR012160">
    <property type="entry name" value="LtaS-like"/>
</dbReference>
<dbReference type="STRING" id="1533.SAMN05443638_1127"/>
<evidence type="ECO:0000256" key="3">
    <source>
        <dbReference type="ARBA" id="ARBA00009983"/>
    </source>
</evidence>
<feature type="transmembrane region" description="Helical" evidence="11">
    <location>
        <begin position="136"/>
        <end position="161"/>
    </location>
</feature>
<evidence type="ECO:0000256" key="1">
    <source>
        <dbReference type="ARBA" id="ARBA00004651"/>
    </source>
</evidence>
<dbReference type="GO" id="GO:0005886">
    <property type="term" value="C:plasma membrane"/>
    <property type="evidence" value="ECO:0007669"/>
    <property type="project" value="UniProtKB-SubCell"/>
</dbReference>
<dbReference type="Gene3D" id="3.30.1120.170">
    <property type="match status" value="1"/>
</dbReference>
<evidence type="ECO:0000256" key="4">
    <source>
        <dbReference type="ARBA" id="ARBA00022475"/>
    </source>
</evidence>
<name>A0A1M4WEB7_9CLOT</name>
<keyword evidence="9" id="KW-0479">Metal-binding</keyword>
<dbReference type="InterPro" id="IPR050448">
    <property type="entry name" value="OpgB/LTA_synthase_biosynth"/>
</dbReference>
<evidence type="ECO:0000259" key="12">
    <source>
        <dbReference type="Pfam" id="PF00884"/>
    </source>
</evidence>
<dbReference type="OrthoDB" id="5901192at2"/>
<dbReference type="EMBL" id="FQVM01000012">
    <property type="protein sequence ID" value="SHE79631.1"/>
    <property type="molecule type" value="Genomic_DNA"/>
</dbReference>
<feature type="transmembrane region" description="Helical" evidence="11">
    <location>
        <begin position="173"/>
        <end position="192"/>
    </location>
</feature>
<dbReference type="RefSeq" id="WP_072895624.1">
    <property type="nucleotide sequence ID" value="NZ_FQVM01000012.1"/>
</dbReference>
<dbReference type="AlphaFoldDB" id="A0A1M4WEB7"/>
<evidence type="ECO:0000313" key="14">
    <source>
        <dbReference type="Proteomes" id="UP000184035"/>
    </source>
</evidence>
<protein>
    <submittedName>
        <fullName evidence="13">Uncharacterized sulfatase</fullName>
    </submittedName>
</protein>
<dbReference type="InterPro" id="IPR017850">
    <property type="entry name" value="Alkaline_phosphatase_core_sf"/>
</dbReference>
<evidence type="ECO:0000256" key="6">
    <source>
        <dbReference type="ARBA" id="ARBA00022989"/>
    </source>
</evidence>
<dbReference type="SUPFAM" id="SSF53649">
    <property type="entry name" value="Alkaline phosphatase-like"/>
    <property type="match status" value="1"/>
</dbReference>
<keyword evidence="14" id="KW-1185">Reference proteome</keyword>
<dbReference type="Gene3D" id="3.40.720.10">
    <property type="entry name" value="Alkaline Phosphatase, subunit A"/>
    <property type="match status" value="1"/>
</dbReference>
<feature type="binding site" evidence="10">
    <location>
        <position position="497"/>
    </location>
    <ligand>
        <name>Mn(2+)</name>
        <dbReference type="ChEBI" id="CHEBI:29035"/>
    </ligand>
</feature>
<evidence type="ECO:0000313" key="13">
    <source>
        <dbReference type="EMBL" id="SHE79631.1"/>
    </source>
</evidence>
<dbReference type="InterPro" id="IPR000917">
    <property type="entry name" value="Sulfatase_N"/>
</dbReference>
<proteinExistence type="inferred from homology"/>
<feature type="transmembrane region" description="Helical" evidence="11">
    <location>
        <begin position="68"/>
        <end position="85"/>
    </location>
</feature>
<feature type="binding site" evidence="9">
    <location>
        <position position="437"/>
    </location>
    <ligand>
        <name>substrate</name>
    </ligand>
</feature>
<feature type="binding site" evidence="10">
    <location>
        <position position="498"/>
    </location>
    <ligand>
        <name>Mn(2+)</name>
        <dbReference type="ChEBI" id="CHEBI:29035"/>
    </ligand>
</feature>
<keyword evidence="9" id="KW-0464">Manganese</keyword>
<dbReference type="PANTHER" id="PTHR47371:SF3">
    <property type="entry name" value="PHOSPHOGLYCEROL TRANSFERASE I"/>
    <property type="match status" value="1"/>
</dbReference>
<sequence length="626" mass="71589">MDIKGSLSKMSNFITQKLDKNALLRTGFLLLTLISLTLKSIYFLGFSLSKSAYNFNFYLGYENAKPYLLFYIAFIGLFLSFYFLFKGKGRYIYLLIINIVITFLIIVDIWYFRGFYTMPSILIVTQTANLDNMSGAIFSMISSFDFLFIIDFIILIIYLVIFRKAFKKVKTNFIGFIVTFLLCLVYVGYIPFNLYVLKNENVQNGWLFGNYDPTDTAKFFSPVGYHIIDAISVYKDSKPLNLTEQDKKEIDKYYELKNENLPDNEYKGIFKGKNLIVLQVESLESFVIGQSVQGQEITPNINRILKNSLYFPNIFEQVNEGTSSDSDLMVHTSMFPITKGSTFFRYPNTTYNSSPKILAKEGYTSAAMHPDKGSFWNVANALKGGIGFEQFYDSHDCVQDEIIGLGLSDRSFLKQSAERMKTLKQPFYSFVVTLTSHGPFDLPEEYNELKLTGELNDNVLGGYFKSINYTDKQIGMFLDMLDKEGLLDNTVVAIEGDHTGVHKYYNDKVETLKNPESWWLDDGNHVVPLIIYSKDLNEGKKFDVIGGQIDIMPTLLYSLGINNDEYFNTALGRPLLNTNRSFAIVKGKFKGTPPVPEADQKSFLEINELSEKMIKSNYFKNVRGMN</sequence>
<accession>A0A1M4WEB7</accession>
<dbReference type="GO" id="GO:0046872">
    <property type="term" value="F:metal ion binding"/>
    <property type="evidence" value="ECO:0007669"/>
    <property type="project" value="UniProtKB-KW"/>
</dbReference>
<evidence type="ECO:0000256" key="8">
    <source>
        <dbReference type="PIRSR" id="PIRSR005091-1"/>
    </source>
</evidence>
<reference evidence="13 14" key="1">
    <citation type="submission" date="2016-11" db="EMBL/GenBank/DDBJ databases">
        <authorList>
            <person name="Jaros S."/>
            <person name="Januszkiewicz K."/>
            <person name="Wedrychowicz H."/>
        </authorList>
    </citation>
    <scope>NUCLEOTIDE SEQUENCE [LARGE SCALE GENOMIC DNA]</scope>
    <source>
        <strain evidence="13 14">DSM 2631</strain>
    </source>
</reference>
<feature type="binding site" evidence="10">
    <location>
        <position position="281"/>
    </location>
    <ligand>
        <name>Mn(2+)</name>
        <dbReference type="ChEBI" id="CHEBI:29035"/>
    </ligand>
</feature>
<keyword evidence="6 11" id="KW-1133">Transmembrane helix</keyword>
<comment type="subcellular location">
    <subcellularLocation>
        <location evidence="1">Cell membrane</location>
        <topology evidence="1">Multi-pass membrane protein</topology>
    </subcellularLocation>
</comment>
<gene>
    <name evidence="13" type="ORF">SAMN05443638_1127</name>
</gene>
<evidence type="ECO:0000256" key="11">
    <source>
        <dbReference type="SAM" id="Phobius"/>
    </source>
</evidence>
<comment type="pathway">
    <text evidence="2">Cell wall biogenesis; lipoteichoic acid biosynthesis.</text>
</comment>
<evidence type="ECO:0000256" key="5">
    <source>
        <dbReference type="ARBA" id="ARBA00022692"/>
    </source>
</evidence>
<keyword evidence="4" id="KW-1003">Cell membrane</keyword>
<evidence type="ECO:0000256" key="7">
    <source>
        <dbReference type="ARBA" id="ARBA00023136"/>
    </source>
</evidence>
<evidence type="ECO:0000256" key="9">
    <source>
        <dbReference type="PIRSR" id="PIRSR005091-2"/>
    </source>
</evidence>
<dbReference type="PANTHER" id="PTHR47371">
    <property type="entry name" value="LIPOTEICHOIC ACID SYNTHASE"/>
    <property type="match status" value="1"/>
</dbReference>
<organism evidence="13 14">
    <name type="scientific">Clostridium fallax</name>
    <dbReference type="NCBI Taxonomy" id="1533"/>
    <lineage>
        <taxon>Bacteria</taxon>
        <taxon>Bacillati</taxon>
        <taxon>Bacillota</taxon>
        <taxon>Clostridia</taxon>
        <taxon>Eubacteriales</taxon>
        <taxon>Clostridiaceae</taxon>
        <taxon>Clostridium</taxon>
    </lineage>
</organism>
<feature type="transmembrane region" description="Helical" evidence="11">
    <location>
        <begin position="92"/>
        <end position="112"/>
    </location>
</feature>
<dbReference type="Pfam" id="PF00884">
    <property type="entry name" value="Sulfatase"/>
    <property type="match status" value="1"/>
</dbReference>
<comment type="similarity">
    <text evidence="3">Belongs to the LTA synthase family.</text>
</comment>
<dbReference type="Proteomes" id="UP000184035">
    <property type="component" value="Unassembled WGS sequence"/>
</dbReference>
<dbReference type="CDD" id="cd16015">
    <property type="entry name" value="LTA_synthase"/>
    <property type="match status" value="1"/>
</dbReference>
<keyword evidence="7 11" id="KW-0472">Membrane</keyword>
<evidence type="ECO:0000256" key="2">
    <source>
        <dbReference type="ARBA" id="ARBA00004936"/>
    </source>
</evidence>
<feature type="transmembrane region" description="Helical" evidence="11">
    <location>
        <begin position="27"/>
        <end position="48"/>
    </location>
</feature>
<feature type="active site" evidence="8">
    <location>
        <position position="323"/>
    </location>
</feature>
<evidence type="ECO:0000256" key="10">
    <source>
        <dbReference type="PIRSR" id="PIRSR005091-3"/>
    </source>
</evidence>
<dbReference type="PIRSF" id="PIRSF005091">
    <property type="entry name" value="Mmb_sulf_HI1246"/>
    <property type="match status" value="1"/>
</dbReference>